<sequence>MDPRPRKGKFSQIPPQIGMSMQLLRGNWWSFFFDHRWNRMKICRGPFLSVPFGSFDGKRRELVSALVSGVFGKGLGDRSLKMFTSPPAFSGLSNTVFFVHATGDASFFFRWPVQDFGTPFSLDASHRRGVFGGGKGE</sequence>
<evidence type="ECO:0000313" key="2">
    <source>
        <dbReference type="Proteomes" id="UP000827092"/>
    </source>
</evidence>
<proteinExistence type="predicted"/>
<keyword evidence="2" id="KW-1185">Reference proteome</keyword>
<evidence type="ECO:0000313" key="1">
    <source>
        <dbReference type="EMBL" id="KAG8171562.1"/>
    </source>
</evidence>
<dbReference type="AlphaFoldDB" id="A0AAV6TIJ4"/>
<name>A0AAV6TIJ4_9ARAC</name>
<organism evidence="1 2">
    <name type="scientific">Oedothorax gibbosus</name>
    <dbReference type="NCBI Taxonomy" id="931172"/>
    <lineage>
        <taxon>Eukaryota</taxon>
        <taxon>Metazoa</taxon>
        <taxon>Ecdysozoa</taxon>
        <taxon>Arthropoda</taxon>
        <taxon>Chelicerata</taxon>
        <taxon>Arachnida</taxon>
        <taxon>Araneae</taxon>
        <taxon>Araneomorphae</taxon>
        <taxon>Entelegynae</taxon>
        <taxon>Araneoidea</taxon>
        <taxon>Linyphiidae</taxon>
        <taxon>Erigoninae</taxon>
        <taxon>Oedothorax</taxon>
    </lineage>
</organism>
<protein>
    <submittedName>
        <fullName evidence="1">Uncharacterized protein</fullName>
    </submittedName>
</protein>
<accession>A0AAV6TIJ4</accession>
<comment type="caution">
    <text evidence="1">The sequence shown here is derived from an EMBL/GenBank/DDBJ whole genome shotgun (WGS) entry which is preliminary data.</text>
</comment>
<dbReference type="Proteomes" id="UP000827092">
    <property type="component" value="Unassembled WGS sequence"/>
</dbReference>
<dbReference type="EMBL" id="JAFNEN010003826">
    <property type="protein sequence ID" value="KAG8171562.1"/>
    <property type="molecule type" value="Genomic_DNA"/>
</dbReference>
<gene>
    <name evidence="1" type="ORF">JTE90_008881</name>
</gene>
<reference evidence="1 2" key="1">
    <citation type="journal article" date="2022" name="Nat. Ecol. Evol.">
        <title>A masculinizing supergene underlies an exaggerated male reproductive morph in a spider.</title>
        <authorList>
            <person name="Hendrickx F."/>
            <person name="De Corte Z."/>
            <person name="Sonet G."/>
            <person name="Van Belleghem S.M."/>
            <person name="Kostlbacher S."/>
            <person name="Vangestel C."/>
        </authorList>
    </citation>
    <scope>NUCLEOTIDE SEQUENCE [LARGE SCALE GENOMIC DNA]</scope>
    <source>
        <strain evidence="1">W744_W776</strain>
    </source>
</reference>